<accession>A0A6G0ZC42</accession>
<dbReference type="EMBL" id="VUJU01000761">
    <property type="protein sequence ID" value="KAF0768496.1"/>
    <property type="molecule type" value="Genomic_DNA"/>
</dbReference>
<dbReference type="AlphaFoldDB" id="A0A6G0ZC42"/>
<comment type="caution">
    <text evidence="1">The sequence shown here is derived from an EMBL/GenBank/DDBJ whole genome shotgun (WGS) entry which is preliminary data.</text>
</comment>
<dbReference type="Proteomes" id="UP000478052">
    <property type="component" value="Unassembled WGS sequence"/>
</dbReference>
<dbReference type="OrthoDB" id="8194606at2759"/>
<name>A0A6G0ZC42_APHCR</name>
<evidence type="ECO:0000313" key="1">
    <source>
        <dbReference type="EMBL" id="KAF0768496.1"/>
    </source>
</evidence>
<organism evidence="1 2">
    <name type="scientific">Aphis craccivora</name>
    <name type="common">Cowpea aphid</name>
    <dbReference type="NCBI Taxonomy" id="307492"/>
    <lineage>
        <taxon>Eukaryota</taxon>
        <taxon>Metazoa</taxon>
        <taxon>Ecdysozoa</taxon>
        <taxon>Arthropoda</taxon>
        <taxon>Hexapoda</taxon>
        <taxon>Insecta</taxon>
        <taxon>Pterygota</taxon>
        <taxon>Neoptera</taxon>
        <taxon>Paraneoptera</taxon>
        <taxon>Hemiptera</taxon>
        <taxon>Sternorrhyncha</taxon>
        <taxon>Aphidomorpha</taxon>
        <taxon>Aphidoidea</taxon>
        <taxon>Aphididae</taxon>
        <taxon>Aphidini</taxon>
        <taxon>Aphis</taxon>
        <taxon>Aphis</taxon>
    </lineage>
</organism>
<proteinExistence type="predicted"/>
<keyword evidence="2" id="KW-1185">Reference proteome</keyword>
<protein>
    <submittedName>
        <fullName evidence="1">Uncharacterized protein</fullName>
    </submittedName>
</protein>
<reference evidence="1 2" key="1">
    <citation type="submission" date="2019-08" db="EMBL/GenBank/DDBJ databases">
        <title>Whole genome of Aphis craccivora.</title>
        <authorList>
            <person name="Voronova N.V."/>
            <person name="Shulinski R.S."/>
            <person name="Bandarenka Y.V."/>
            <person name="Zhorov D.G."/>
            <person name="Warner D."/>
        </authorList>
    </citation>
    <scope>NUCLEOTIDE SEQUENCE [LARGE SCALE GENOMIC DNA]</scope>
    <source>
        <strain evidence="1">180601</strain>
        <tissue evidence="1">Whole Body</tissue>
    </source>
</reference>
<evidence type="ECO:0000313" key="2">
    <source>
        <dbReference type="Proteomes" id="UP000478052"/>
    </source>
</evidence>
<gene>
    <name evidence="1" type="ORF">FWK35_00001812</name>
</gene>
<sequence length="69" mass="7547">MFGNTPPWAIVTPDNSLFNSSSFLMANCKTSAAKYSMTAAKYTSWCSGSDTFAVVSFSQQTMDTTDREL</sequence>